<protein>
    <recommendedName>
        <fullName evidence="2">DUF4216 domain-containing protein</fullName>
    </recommendedName>
</protein>
<dbReference type="Proteomes" id="UP000822688">
    <property type="component" value="Chromosome V"/>
</dbReference>
<feature type="region of interest" description="Disordered" evidence="1">
    <location>
        <begin position="295"/>
        <end position="338"/>
    </location>
</feature>
<evidence type="ECO:0000256" key="1">
    <source>
        <dbReference type="SAM" id="MobiDB-lite"/>
    </source>
</evidence>
<evidence type="ECO:0000259" key="2">
    <source>
        <dbReference type="Pfam" id="PF13952"/>
    </source>
</evidence>
<proteinExistence type="predicted"/>
<dbReference type="PANTHER" id="PTHR48258:SF3">
    <property type="entry name" value="FK506-BINDING PROTEIN 4-LIKE ISOFORM X1"/>
    <property type="match status" value="1"/>
</dbReference>
<evidence type="ECO:0000313" key="3">
    <source>
        <dbReference type="EMBL" id="KAG0573462.1"/>
    </source>
</evidence>
<reference evidence="3" key="1">
    <citation type="submission" date="2020-06" db="EMBL/GenBank/DDBJ databases">
        <title>WGS assembly of Ceratodon purpureus strain R40.</title>
        <authorList>
            <person name="Carey S.B."/>
            <person name="Jenkins J."/>
            <person name="Shu S."/>
            <person name="Lovell J.T."/>
            <person name="Sreedasyam A."/>
            <person name="Maumus F."/>
            <person name="Tiley G.P."/>
            <person name="Fernandez-Pozo N."/>
            <person name="Barry K."/>
            <person name="Chen C."/>
            <person name="Wang M."/>
            <person name="Lipzen A."/>
            <person name="Daum C."/>
            <person name="Saski C.A."/>
            <person name="Payton A.C."/>
            <person name="Mcbreen J.C."/>
            <person name="Conrad R.E."/>
            <person name="Kollar L.M."/>
            <person name="Olsson S."/>
            <person name="Huttunen S."/>
            <person name="Landis J.B."/>
            <person name="Wickett N.J."/>
            <person name="Johnson M.G."/>
            <person name="Rensing S.A."/>
            <person name="Grimwood J."/>
            <person name="Schmutz J."/>
            <person name="Mcdaniel S.F."/>
        </authorList>
    </citation>
    <scope>NUCLEOTIDE SEQUENCE</scope>
    <source>
        <strain evidence="3">R40</strain>
    </source>
</reference>
<dbReference type="PANTHER" id="PTHR48258">
    <property type="entry name" value="DUF4218 DOMAIN-CONTAINING PROTEIN-RELATED"/>
    <property type="match status" value="1"/>
</dbReference>
<organism evidence="3 4">
    <name type="scientific">Ceratodon purpureus</name>
    <name type="common">Fire moss</name>
    <name type="synonym">Dicranum purpureum</name>
    <dbReference type="NCBI Taxonomy" id="3225"/>
    <lineage>
        <taxon>Eukaryota</taxon>
        <taxon>Viridiplantae</taxon>
        <taxon>Streptophyta</taxon>
        <taxon>Embryophyta</taxon>
        <taxon>Bryophyta</taxon>
        <taxon>Bryophytina</taxon>
        <taxon>Bryopsida</taxon>
        <taxon>Dicranidae</taxon>
        <taxon>Pseudoditrichales</taxon>
        <taxon>Ditrichaceae</taxon>
        <taxon>Ceratodon</taxon>
    </lineage>
</organism>
<feature type="domain" description="DUF4216" evidence="2">
    <location>
        <begin position="160"/>
        <end position="233"/>
    </location>
</feature>
<name>A0A8T0HR84_CERPU</name>
<feature type="compositionally biased region" description="Acidic residues" evidence="1">
    <location>
        <begin position="295"/>
        <end position="316"/>
    </location>
</feature>
<dbReference type="Pfam" id="PF13952">
    <property type="entry name" value="DUF4216"/>
    <property type="match status" value="1"/>
</dbReference>
<sequence>MDEDDRDSGEVLEGKPQVRRWNDAELLELHDHIIRHSSITEQVFLEYSVQSTAYEARTRRRFTRFPHWLEERVQQMSNNGERPHVSLVFMSKLPSPHVSHFASMYAYGNHFRVDDKAGHSHISFDIGVACIATQTCRSSIADQNPLEVDLKYVGIIKDIIQVEYGHIKYITLKCSWIRPHLEGSRSIRVDEHGFWSVKIAARQYPPVEPYVMPSHVKQVYFIEDLRNPEWRIVCNVESRWRRNTTDLDDETLRAPGRLDAAINIAVVNNNRHDELRRASEAVLHVDVEHVLAHEEPDDEIAHEDVDHADDFDEELNNQENPGEDLTMRPVDETPLDDM</sequence>
<gene>
    <name evidence="3" type="ORF">KC19_VG180400</name>
</gene>
<dbReference type="EMBL" id="CM026426">
    <property type="protein sequence ID" value="KAG0573462.1"/>
    <property type="molecule type" value="Genomic_DNA"/>
</dbReference>
<dbReference type="InterPro" id="IPR025312">
    <property type="entry name" value="DUF4216"/>
</dbReference>
<keyword evidence="4" id="KW-1185">Reference proteome</keyword>
<evidence type="ECO:0000313" key="4">
    <source>
        <dbReference type="Proteomes" id="UP000822688"/>
    </source>
</evidence>
<comment type="caution">
    <text evidence="3">The sequence shown here is derived from an EMBL/GenBank/DDBJ whole genome shotgun (WGS) entry which is preliminary data.</text>
</comment>
<accession>A0A8T0HR84</accession>
<dbReference type="AlphaFoldDB" id="A0A8T0HR84"/>